<gene>
    <name evidence="4" type="ORF">A2519_22855</name>
</gene>
<dbReference type="GO" id="GO:0016616">
    <property type="term" value="F:oxidoreductase activity, acting on the CH-OH group of donors, NAD or NADP as acceptor"/>
    <property type="evidence" value="ECO:0007669"/>
    <property type="project" value="InterPro"/>
</dbReference>
<dbReference type="InterPro" id="IPR036291">
    <property type="entry name" value="NAD(P)-bd_dom_sf"/>
</dbReference>
<dbReference type="PANTHER" id="PTHR38015:SF1">
    <property type="entry name" value="OPINE DEHYDROGENASE DOMAIN-CONTAINING PROTEIN"/>
    <property type="match status" value="1"/>
</dbReference>
<evidence type="ECO:0000259" key="2">
    <source>
        <dbReference type="Pfam" id="PF01210"/>
    </source>
</evidence>
<dbReference type="Pfam" id="PF02317">
    <property type="entry name" value="Octopine_DH"/>
    <property type="match status" value="1"/>
</dbReference>
<dbReference type="InterPro" id="IPR003421">
    <property type="entry name" value="Opine_DH"/>
</dbReference>
<dbReference type="Pfam" id="PF01210">
    <property type="entry name" value="NAD_Gly3P_dh_N"/>
    <property type="match status" value="1"/>
</dbReference>
<feature type="domain" description="Opine dehydrogenase" evidence="3">
    <location>
        <begin position="206"/>
        <end position="358"/>
    </location>
</feature>
<dbReference type="EMBL" id="MFYX01000043">
    <property type="protein sequence ID" value="OGK05988.1"/>
    <property type="molecule type" value="Genomic_DNA"/>
</dbReference>
<dbReference type="InterPro" id="IPR008927">
    <property type="entry name" value="6-PGluconate_DH-like_C_sf"/>
</dbReference>
<dbReference type="SUPFAM" id="SSF48179">
    <property type="entry name" value="6-phosphogluconate dehydrogenase C-terminal domain-like"/>
    <property type="match status" value="1"/>
</dbReference>
<dbReference type="InterPro" id="IPR051729">
    <property type="entry name" value="Opine/Lysopine_DH"/>
</dbReference>
<evidence type="ECO:0000313" key="5">
    <source>
        <dbReference type="Proteomes" id="UP000179243"/>
    </source>
</evidence>
<name>A0A1F7FHA8_UNCRA</name>
<proteinExistence type="predicted"/>
<protein>
    <recommendedName>
        <fullName evidence="6">NAD/NADP octopine/nopaline dehydrogenase</fullName>
    </recommendedName>
</protein>
<evidence type="ECO:0000259" key="3">
    <source>
        <dbReference type="Pfam" id="PF02317"/>
    </source>
</evidence>
<dbReference type="Proteomes" id="UP000179243">
    <property type="component" value="Unassembled WGS sequence"/>
</dbReference>
<evidence type="ECO:0008006" key="6">
    <source>
        <dbReference type="Google" id="ProtNLM"/>
    </source>
</evidence>
<evidence type="ECO:0000313" key="4">
    <source>
        <dbReference type="EMBL" id="OGK05988.1"/>
    </source>
</evidence>
<dbReference type="Gene3D" id="1.10.1040.10">
    <property type="entry name" value="N-(1-d-carboxylethyl)-l-norvaline Dehydrogenase, domain 2"/>
    <property type="match status" value="1"/>
</dbReference>
<dbReference type="SUPFAM" id="SSF51735">
    <property type="entry name" value="NAD(P)-binding Rossmann-fold domains"/>
    <property type="match status" value="1"/>
</dbReference>
<sequence length="392" mass="43149">MANIDILKKPVAILGGGACAQTFAADFSLAGYTVHLFELPEFAPRMLGKVMENHEIELGGEQRNFKWFKRTGTAKIHIVTTEISEALANAGLIILAVPAKGLRPFFEKMIPFLKDGQIISIFPDNFGSMILRKMMKDKGCTAQVIIGGWSSMPYGVRMESPGKLDCIMRIRSIMWDTFPSKDSGAFIEVLKSIPPFDGAIELKQGDTIIGVDLSNPNPVIHVPGSILNVGAMEVSESEGTLGIPKGKYSMYKYGMSPAVCHVQYAFYQEEKRIGAAMGVTMSDHSKEKFYWKGSIMGFEYWVPFVDVIMPPITGPDSVNHRYFTEDIPVGTVARYHLAKRFNVDVPVIQSMITLGSIICGKDFLASGLTLDDIGIAGLENDRILNFLKQGCV</sequence>
<accession>A0A1F7FHA8</accession>
<dbReference type="Gene3D" id="3.40.50.720">
    <property type="entry name" value="NAD(P)-binding Rossmann-like Domain"/>
    <property type="match status" value="1"/>
</dbReference>
<dbReference type="PANTHER" id="PTHR38015">
    <property type="entry name" value="BLR6086 PROTEIN"/>
    <property type="match status" value="1"/>
</dbReference>
<keyword evidence="1" id="KW-0560">Oxidoreductase</keyword>
<organism evidence="4 5">
    <name type="scientific">Candidatus Raymondbacteria bacterium RIFOXYD12_FULL_49_13</name>
    <dbReference type="NCBI Taxonomy" id="1817890"/>
    <lineage>
        <taxon>Bacteria</taxon>
        <taxon>Raymondiibacteriota</taxon>
    </lineage>
</organism>
<dbReference type="AlphaFoldDB" id="A0A1F7FHA8"/>
<reference evidence="4 5" key="1">
    <citation type="journal article" date="2016" name="Nat. Commun.">
        <title>Thousands of microbial genomes shed light on interconnected biogeochemical processes in an aquifer system.</title>
        <authorList>
            <person name="Anantharaman K."/>
            <person name="Brown C.T."/>
            <person name="Hug L.A."/>
            <person name="Sharon I."/>
            <person name="Castelle C.J."/>
            <person name="Probst A.J."/>
            <person name="Thomas B.C."/>
            <person name="Singh A."/>
            <person name="Wilkins M.J."/>
            <person name="Karaoz U."/>
            <person name="Brodie E.L."/>
            <person name="Williams K.H."/>
            <person name="Hubbard S.S."/>
            <person name="Banfield J.F."/>
        </authorList>
    </citation>
    <scope>NUCLEOTIDE SEQUENCE [LARGE SCALE GENOMIC DNA]</scope>
</reference>
<comment type="caution">
    <text evidence="4">The sequence shown here is derived from an EMBL/GenBank/DDBJ whole genome shotgun (WGS) entry which is preliminary data.</text>
</comment>
<dbReference type="InterPro" id="IPR013328">
    <property type="entry name" value="6PGD_dom2"/>
</dbReference>
<dbReference type="GO" id="GO:0051287">
    <property type="term" value="F:NAD binding"/>
    <property type="evidence" value="ECO:0007669"/>
    <property type="project" value="InterPro"/>
</dbReference>
<dbReference type="GO" id="GO:0046168">
    <property type="term" value="P:glycerol-3-phosphate catabolic process"/>
    <property type="evidence" value="ECO:0007669"/>
    <property type="project" value="InterPro"/>
</dbReference>
<feature type="domain" description="Glycerol-3-phosphate dehydrogenase NAD-dependent N-terminal" evidence="2">
    <location>
        <begin position="11"/>
        <end position="119"/>
    </location>
</feature>
<evidence type="ECO:0000256" key="1">
    <source>
        <dbReference type="ARBA" id="ARBA00023002"/>
    </source>
</evidence>
<dbReference type="InterPro" id="IPR011128">
    <property type="entry name" value="G3P_DH_NAD-dep_N"/>
</dbReference>